<protein>
    <submittedName>
        <fullName evidence="1">Uncharacterized protein</fullName>
    </submittedName>
</protein>
<evidence type="ECO:0000313" key="1">
    <source>
        <dbReference type="EMBL" id="EKR54367.1"/>
    </source>
</evidence>
<dbReference type="Proteomes" id="UP000001340">
    <property type="component" value="Unassembled WGS sequence"/>
</dbReference>
<organism evidence="1 2">
    <name type="scientific">Leptospira interrogans str. UI 12758</name>
    <dbReference type="NCBI Taxonomy" id="1049938"/>
    <lineage>
        <taxon>Bacteria</taxon>
        <taxon>Pseudomonadati</taxon>
        <taxon>Spirochaetota</taxon>
        <taxon>Spirochaetia</taxon>
        <taxon>Leptospirales</taxon>
        <taxon>Leptospiraceae</taxon>
        <taxon>Leptospira</taxon>
    </lineage>
</organism>
<dbReference type="AlphaFoldDB" id="A0A0E2D393"/>
<proteinExistence type="predicted"/>
<dbReference type="RefSeq" id="WP_002123903.1">
    <property type="nucleotide sequence ID" value="NZ_AHNR02000045.1"/>
</dbReference>
<dbReference type="EMBL" id="AHNR02000045">
    <property type="protein sequence ID" value="EKR54367.1"/>
    <property type="molecule type" value="Genomic_DNA"/>
</dbReference>
<evidence type="ECO:0000313" key="2">
    <source>
        <dbReference type="Proteomes" id="UP000001340"/>
    </source>
</evidence>
<accession>A0A0E2D393</accession>
<gene>
    <name evidence="1" type="ORF">LEP1GSC105_2896</name>
</gene>
<comment type="caution">
    <text evidence="1">The sequence shown here is derived from an EMBL/GenBank/DDBJ whole genome shotgun (WGS) entry which is preliminary data.</text>
</comment>
<reference evidence="1 2" key="1">
    <citation type="submission" date="2012-10" db="EMBL/GenBank/DDBJ databases">
        <authorList>
            <person name="Harkins D.M."/>
            <person name="Durkin A.S."/>
            <person name="Brinkac L.M."/>
            <person name="Haft D.H."/>
            <person name="Selengut J.D."/>
            <person name="Sanka R."/>
            <person name="DePew J."/>
            <person name="Purushe J."/>
            <person name="Chanthongthip A."/>
            <person name="Lattana O."/>
            <person name="Phetsouvanh R."/>
            <person name="Newton P.N."/>
            <person name="Vinetz J.M."/>
            <person name="Sutton G.G."/>
            <person name="Nierman W.C."/>
            <person name="Fouts D.E."/>
        </authorList>
    </citation>
    <scope>NUCLEOTIDE SEQUENCE [LARGE SCALE GENOMIC DNA]</scope>
    <source>
        <strain evidence="1 2">UI 12758</strain>
    </source>
</reference>
<sequence>MTFRPTGSTIILGDNPDNCPTGDSIILARSKTKYYGAYPSGLLEKIRPLLVGGDTEATILHIPGGKAADYNGVKGGITLTGFGKNDVTVDLDPECNPNILCDVRKICDRVEAKGDKIYFSPLIDPSLFNSGDKQATTLIFPRPKAAIIDRPYSEFHADNYTPGKVFLPNLNKLIRDTFEILVPWGLVGVLDYKWPSPGKEQFKCIGLYPVLTGQNNDIRLFSIWQRRL</sequence>
<name>A0A0E2D393_LEPIR</name>